<dbReference type="EMBL" id="DAAXRQ010000042">
    <property type="protein sequence ID" value="HAG2289863.1"/>
    <property type="molecule type" value="Genomic_DNA"/>
</dbReference>
<proteinExistence type="predicted"/>
<evidence type="ECO:0000313" key="42">
    <source>
        <dbReference type="EMBL" id="HAG0206986.1"/>
    </source>
</evidence>
<evidence type="ECO:0000313" key="25">
    <source>
        <dbReference type="EMBL" id="HAF9759537.1"/>
    </source>
</evidence>
<dbReference type="EMBL" id="DAAWXO010000034">
    <property type="protein sequence ID" value="HAF9902249.1"/>
    <property type="molecule type" value="Genomic_DNA"/>
</dbReference>
<dbReference type="EMBL" id="DAAWWT010000020">
    <property type="protein sequence ID" value="HAF9692605.1"/>
    <property type="molecule type" value="Genomic_DNA"/>
</dbReference>
<organism evidence="78">
    <name type="scientific">Salmonella enterica</name>
    <name type="common">Salmonella choleraesuis</name>
    <dbReference type="NCBI Taxonomy" id="28901"/>
    <lineage>
        <taxon>Bacteria</taxon>
        <taxon>Pseudomonadati</taxon>
        <taxon>Pseudomonadota</taxon>
        <taxon>Gammaproteobacteria</taxon>
        <taxon>Enterobacterales</taxon>
        <taxon>Enterobacteriaceae</taxon>
        <taxon>Salmonella</taxon>
    </lineage>
</organism>
<evidence type="ECO:0000313" key="47">
    <source>
        <dbReference type="EMBL" id="HAG0334404.1"/>
    </source>
</evidence>
<dbReference type="EMBL" id="DAAWXS010000040">
    <property type="protein sequence ID" value="HAF9821635.1"/>
    <property type="molecule type" value="Genomic_DNA"/>
</dbReference>
<evidence type="ECO:0000313" key="6">
    <source>
        <dbReference type="EMBL" id="HAF8552398.1"/>
    </source>
</evidence>
<evidence type="ECO:0000313" key="1">
    <source>
        <dbReference type="EMBL" id="HAF8173779.1"/>
    </source>
</evidence>
<evidence type="ECO:0000313" key="79">
    <source>
        <dbReference type="EMBL" id="HAG5555609.1"/>
    </source>
</evidence>
<evidence type="ECO:0000313" key="58">
    <source>
        <dbReference type="EMBL" id="HAG2385290.1"/>
    </source>
</evidence>
<evidence type="ECO:0000313" key="16">
    <source>
        <dbReference type="EMBL" id="HAF8970906.1"/>
    </source>
</evidence>
<evidence type="ECO:0000313" key="36">
    <source>
        <dbReference type="EMBL" id="HAG0045858.1"/>
    </source>
</evidence>
<dbReference type="EMBL" id="DAAXSO010000034">
    <property type="protein sequence ID" value="HAG2409618.1"/>
    <property type="molecule type" value="Genomic_DNA"/>
</dbReference>
<dbReference type="EMBL" id="DAAXBH010000032">
    <property type="protein sequence ID" value="HAG0254727.1"/>
    <property type="molecule type" value="Genomic_DNA"/>
</dbReference>
<dbReference type="EMBL" id="DAAXBZ010000020">
    <property type="protein sequence ID" value="HAG0338891.1"/>
    <property type="molecule type" value="Genomic_DNA"/>
</dbReference>
<evidence type="ECO:0000313" key="10">
    <source>
        <dbReference type="EMBL" id="HAF8852438.1"/>
    </source>
</evidence>
<dbReference type="EMBL" id="DAAWJT010000039">
    <property type="protein sequence ID" value="HAF8173779.1"/>
    <property type="molecule type" value="Genomic_DNA"/>
</dbReference>
<dbReference type="EMBL" id="DAAWZZ010000041">
    <property type="protein sequence ID" value="HAG0108234.1"/>
    <property type="molecule type" value="Genomic_DNA"/>
</dbReference>
<dbReference type="EMBL" id="DAAXRT010000032">
    <property type="protein sequence ID" value="HAG2304170.1"/>
    <property type="molecule type" value="Genomic_DNA"/>
</dbReference>
<dbReference type="EMBL" id="DAAYOD010000039">
    <property type="protein sequence ID" value="HAG5023978.1"/>
    <property type="molecule type" value="Genomic_DNA"/>
</dbReference>
<evidence type="ECO:0000313" key="54">
    <source>
        <dbReference type="EMBL" id="HAG0715214.1"/>
    </source>
</evidence>
<evidence type="ECO:0000313" key="76">
    <source>
        <dbReference type="EMBL" id="HAG5402686.1"/>
    </source>
</evidence>
<evidence type="ECO:0000313" key="21">
    <source>
        <dbReference type="EMBL" id="HAF9692605.1"/>
    </source>
</evidence>
<dbReference type="EMBL" id="DAAXSS010000035">
    <property type="protein sequence ID" value="HAG2424048.1"/>
    <property type="molecule type" value="Genomic_DNA"/>
</dbReference>
<dbReference type="EMBL" id="DAAWMO010000038">
    <property type="protein sequence ID" value="HAF8462912.1"/>
    <property type="molecule type" value="Genomic_DNA"/>
</dbReference>
<evidence type="ECO:0000313" key="8">
    <source>
        <dbReference type="EMBL" id="HAF8814422.1"/>
    </source>
</evidence>
<evidence type="ECO:0000313" key="9">
    <source>
        <dbReference type="EMBL" id="HAF8838164.1"/>
    </source>
</evidence>
<evidence type="ECO:0000313" key="48">
    <source>
        <dbReference type="EMBL" id="HAG0338891.1"/>
    </source>
</evidence>
<evidence type="ECO:0000313" key="5">
    <source>
        <dbReference type="EMBL" id="HAF8547910.1"/>
    </source>
</evidence>
<evidence type="ECO:0000313" key="55">
    <source>
        <dbReference type="EMBL" id="HAG0772847.1"/>
    </source>
</evidence>
<evidence type="ECO:0000313" key="68">
    <source>
        <dbReference type="EMBL" id="HAG4936632.1"/>
    </source>
</evidence>
<dbReference type="EMBL" id="DAAWXI010000032">
    <property type="protein sequence ID" value="HAF9702082.1"/>
    <property type="molecule type" value="Genomic_DNA"/>
</dbReference>
<evidence type="ECO:0000313" key="52">
    <source>
        <dbReference type="EMBL" id="HAG0690933.1"/>
    </source>
</evidence>
<accession>A0A765IBI6</accession>
<evidence type="ECO:0000313" key="63">
    <source>
        <dbReference type="EMBL" id="HAG2749760.1"/>
    </source>
</evidence>
<dbReference type="EMBL" id="DAAWPT010000032">
    <property type="protein sequence ID" value="HAF8894983.1"/>
    <property type="molecule type" value="Genomic_DNA"/>
</dbReference>
<dbReference type="EMBL" id="DAAWZL010000019">
    <property type="protein sequence ID" value="HAG0045858.1"/>
    <property type="molecule type" value="Genomic_DNA"/>
</dbReference>
<evidence type="ECO:0000313" key="62">
    <source>
        <dbReference type="EMBL" id="HAG2725941.1"/>
    </source>
</evidence>
<dbReference type="EMBL" id="DAAXSJ010000039">
    <property type="protein sequence ID" value="HAG2385290.1"/>
    <property type="molecule type" value="Genomic_DNA"/>
</dbReference>
<evidence type="ECO:0000313" key="30">
    <source>
        <dbReference type="EMBL" id="HAF9854940.1"/>
    </source>
</evidence>
<evidence type="ECO:0000313" key="17">
    <source>
        <dbReference type="EMBL" id="HAF8990027.1"/>
    </source>
</evidence>
<evidence type="ECO:0000313" key="50">
    <source>
        <dbReference type="EMBL" id="HAG0531592.1"/>
    </source>
</evidence>
<evidence type="ECO:0000313" key="74">
    <source>
        <dbReference type="EMBL" id="HAG5268192.1"/>
    </source>
</evidence>
<dbReference type="EMBL" id="DAAWPC010000036">
    <property type="protein sequence ID" value="HAF8814422.1"/>
    <property type="molecule type" value="Genomic_DNA"/>
</dbReference>
<dbReference type="EMBL" id="DAAWYC010000033">
    <property type="protein sequence ID" value="HAF9883260.1"/>
    <property type="molecule type" value="Genomic_DNA"/>
</dbReference>
<dbReference type="EMBL" id="DAAWQQ010000033">
    <property type="protein sequence ID" value="HAF9008864.1"/>
    <property type="molecule type" value="Genomic_DNA"/>
</dbReference>
<dbReference type="EMBL" id="DAAXAP010000038">
    <property type="protein sequence ID" value="HAG0174080.1"/>
    <property type="molecule type" value="Genomic_DNA"/>
</dbReference>
<dbReference type="EMBL" id="DAAWMC010000025">
    <property type="protein sequence ID" value="HAF8519245.1"/>
    <property type="molecule type" value="Genomic_DNA"/>
</dbReference>
<dbReference type="EMBL" id="DAAWWP010000024">
    <property type="protein sequence ID" value="HAF9854940.1"/>
    <property type="molecule type" value="Genomic_DNA"/>
</dbReference>
<dbReference type="EMBL" id="DAAWQG010000033">
    <property type="protein sequence ID" value="HAF8970906.1"/>
    <property type="molecule type" value="Genomic_DNA"/>
</dbReference>
<dbReference type="EMBL" id="DAAYNA010000019">
    <property type="protein sequence ID" value="HAG4936632.1"/>
    <property type="molecule type" value="Genomic_DNA"/>
</dbReference>
<dbReference type="EMBL" id="DAAWQM010000040">
    <property type="protein sequence ID" value="HAF8990027.1"/>
    <property type="molecule type" value="Genomic_DNA"/>
</dbReference>
<dbReference type="EMBL" id="DAAYMT010000039">
    <property type="protein sequence ID" value="HAG4950765.1"/>
    <property type="molecule type" value="Genomic_DNA"/>
</dbReference>
<dbReference type="EMBL" id="DAAWXN010000039">
    <property type="protein sequence ID" value="HAF9759537.1"/>
    <property type="molecule type" value="Genomic_DNA"/>
</dbReference>
<dbReference type="EMBL" id="DAAYQA010000050">
    <property type="protein sequence ID" value="HAG5268192.1"/>
    <property type="molecule type" value="Genomic_DNA"/>
</dbReference>
<dbReference type="EMBL" id="DAAWNL010000020">
    <property type="protein sequence ID" value="HAF8619243.1"/>
    <property type="molecule type" value="Genomic_DNA"/>
</dbReference>
<dbReference type="EMBL" id="DAAYQB010000040">
    <property type="protein sequence ID" value="HAG5272935.1"/>
    <property type="molecule type" value="Genomic_DNA"/>
</dbReference>
<dbReference type="EMBL" id="DAAWZH010000033">
    <property type="protein sequence ID" value="HAF9988903.1"/>
    <property type="molecule type" value="Genomic_DNA"/>
</dbReference>
<evidence type="ECO:0000313" key="72">
    <source>
        <dbReference type="EMBL" id="HAG5028515.1"/>
    </source>
</evidence>
<evidence type="ECO:0000313" key="65">
    <source>
        <dbReference type="EMBL" id="HAG2825616.1"/>
    </source>
</evidence>
<dbReference type="EMBL" id="DAAXFJ010000029">
    <property type="protein sequence ID" value="HAG0772847.1"/>
    <property type="molecule type" value="Genomic_DNA"/>
</dbReference>
<dbReference type="EMBL" id="DAAXEY010000041">
    <property type="protein sequence ID" value="HAG0715214.1"/>
    <property type="molecule type" value="Genomic_DNA"/>
</dbReference>
<evidence type="ECO:0000313" key="53">
    <source>
        <dbReference type="EMBL" id="HAG0710468.1"/>
    </source>
</evidence>
<dbReference type="EMBL" id="DAAYRX010000040">
    <property type="protein sequence ID" value="HAG5502692.1"/>
    <property type="molecule type" value="Genomic_DNA"/>
</dbReference>
<dbReference type="EMBL" id="DAAXVY010000038">
    <property type="protein sequence ID" value="HAG2801752.1"/>
    <property type="molecule type" value="Genomic_DNA"/>
</dbReference>
<dbReference type="EMBL" id="DAAXVN010000030">
    <property type="protein sequence ID" value="HAG2749760.1"/>
    <property type="molecule type" value="Genomic_DNA"/>
</dbReference>
<dbReference type="EMBL" id="DAAXCC010000038">
    <property type="protein sequence ID" value="HAG0362992.1"/>
    <property type="molecule type" value="Genomic_DNA"/>
</dbReference>
<evidence type="ECO:0000313" key="39">
    <source>
        <dbReference type="EMBL" id="HAG0108234.1"/>
    </source>
</evidence>
<dbReference type="EMBL" id="DAAXYS010000125">
    <property type="protein sequence ID" value="HAG3150146.1"/>
    <property type="molecule type" value="Genomic_DNA"/>
</dbReference>
<dbReference type="EMBL" id="DAAWVX010000035">
    <property type="protein sequence ID" value="HAF9595348.1"/>
    <property type="molecule type" value="Genomic_DNA"/>
</dbReference>
<reference evidence="78" key="2">
    <citation type="submission" date="2020-02" db="EMBL/GenBank/DDBJ databases">
        <authorList>
            <consortium name="NCBI Pathogen Detection Project"/>
        </authorList>
    </citation>
    <scope>NUCLEOTIDE SEQUENCE</scope>
    <source>
        <strain evidence="79">MA.0406R5706</strain>
        <strain evidence="10">MA.0408F45714</strain>
        <strain evidence="39">MA.0411R6128</strain>
        <strain evidence="61">MA.0412F5872</strain>
        <strain evidence="18">MA.0412M35511</strain>
        <strain evidence="17">MA.0412R6166</strain>
        <strain evidence="64">MA.0501R6211</strain>
        <strain evidence="24">MA.0501R6218</strain>
        <strain evidence="29">MA.0505R6377</strain>
        <strain evidence="60">MA.0507R6545</strain>
        <strain evidence="52">MA.0508M80830</strain>
        <strain evidence="8">MA.0508R6557</strain>
        <strain evidence="34">MA.0509F62246</strain>
        <strain evidence="67">MA.0601S56699</strain>
        <strain evidence="2">MA.0603R7196</strain>
        <strain evidence="25">MA.0604W48602</strain>
        <strain evidence="15">MA.0605F1240</strain>
        <strain evidence="77">MA.0607F10441</strain>
        <strain evidence="32">MA.0607R7365</strain>
        <strain evidence="16">MA.0607S3022</strain>
        <strain evidence="1">MA.0607T10975</strain>
        <strain evidence="71">MA.0607T10985</strain>
        <strain evidence="27">MA.0608W11861</strain>
        <strain evidence="70">MA.0609W21180</strain>
        <strain evidence="59">MA.0707H14055</strain>
        <strain evidence="73">MA.0809R10500</strain>
        <strain evidence="76">MA.0810R10794</strain>
        <strain evidence="33">MA.0810W40248</strain>
        <strain evidence="26">MA.0909F42336</strain>
        <strain evidence="31">MA.1106H43937</strain>
        <strain evidence="65">MA.1106R14242</strain>
        <strain evidence="19">MA.1106R14243</strain>
        <strain evidence="13">MA.1107W66605</strain>
        <strain evidence="69">MA.1108R14469</strain>
        <strain evidence="5">MA.1108R14493</strain>
        <strain evidence="22">MA.1109W13761</strain>
        <strain evidence="14">MA.AU214 st165</strain>
        <strain evidence="7">MA.BD-PM-2008-12-003167</strain>
        <strain evidence="48">MA.BM_DP07/267</strain>
        <strain evidence="47">MA.CS_CA06.144</strain>
        <strain evidence="49">MA.CS_CA07.086</strain>
        <strain evidence="75">MA.H054140279</strain>
        <strain evidence="53">MA.H054980112</strain>
        <strain evidence="42">MA.H2548</strain>
        <strain evidence="40">MA.H2556</strain>
        <strain evidence="35">MA.IR_118/1</strain>
        <strain evidence="78">MA.IR_145/2</strain>
        <strain evidence="44">MA.IR_2010</strain>
        <strain evidence="56">MA.IR_2045</strain>
        <strain evidence="62">MA.IR_233</strain>
        <strain evidence="50">MA.IR_9129</strain>
        <strain evidence="23">MA.M235</strain>
        <strain evidence="21">MA.M258</strain>
        <strain evidence="36">MA.M281</strain>
        <strain evidence="20">MA.M35</strain>
        <strain evidence="51">MA.M80</strain>
        <strain evidence="30">MA.MC_04-0213</strain>
        <strain evidence="45">MA.MC_05-0529</strain>
        <strain evidence="57">MA.MEXSALSLRARES04-8</strain>
        <strain evidence="58">MA.MEXSALSOHS04-42</strain>
        <strain evidence="74">MA.MEXSALYUHS01-401</strain>
        <strain evidence="41">MA.MEXSALYUHS05-75</strain>
        <strain evidence="46">MA.MEXSALYUHS05-78</strain>
        <strain evidence="43">MA.MEXSALYUPUS03-18</strain>
        <strain evidence="37">MA.P5372960</strain>
        <strain evidence="28">MA.P540039/0</strain>
        <strain evidence="3">MA.P544532/0</strain>
        <strain evidence="63">MA.RK_08:MF0016603R</strain>
        <strain evidence="66">MA.S/20050497</strain>
        <strain evidence="12">MA.SARA13</strain>
        <strain evidence="4">MA.SARB47</strain>
        <strain evidence="68">MA.SARB52</strain>
        <strain evidence="6">MA.SARB8</strain>
        <strain evidence="55">MA.SF_R0275/09</strain>
        <strain evidence="72">MA.SF_R0312/09</strain>
        <strain evidence="38">MA.SF_R0313/09</strain>
        <strain evidence="11">MA.SF_R0370/09</strain>
        <strain evidence="54">MA.SF_R0373/09</strain>
        <strain evidence="9">MA.SF_R0417/09</strain>
    </source>
</reference>
<evidence type="ECO:0000313" key="4">
    <source>
        <dbReference type="EMBL" id="HAF8519245.1"/>
    </source>
</evidence>
<dbReference type="EMBL" id="DAAXVG010000041">
    <property type="protein sequence ID" value="HAG2725941.1"/>
    <property type="molecule type" value="Genomic_DNA"/>
</dbReference>
<dbReference type="EMBL" id="DAAYSJ010000034">
    <property type="protein sequence ID" value="HAG5555609.1"/>
    <property type="molecule type" value="Genomic_DNA"/>
</dbReference>
<reference evidence="78" key="1">
    <citation type="journal article" date="2018" name="Genome Biol.">
        <title>SKESA: strategic k-mer extension for scrupulous assemblies.</title>
        <authorList>
            <person name="Souvorov A."/>
            <person name="Agarwala R."/>
            <person name="Lipman D.J."/>
        </authorList>
    </citation>
    <scope>NUCLEOTIDE SEQUENCE</scope>
    <source>
        <strain evidence="79">MA.0406R5706</strain>
        <strain evidence="10">MA.0408F45714</strain>
        <strain evidence="39">MA.0411R6128</strain>
        <strain evidence="61">MA.0412F5872</strain>
        <strain evidence="18">MA.0412M35511</strain>
        <strain evidence="17">MA.0412R6166</strain>
        <strain evidence="64">MA.0501R6211</strain>
        <strain evidence="24">MA.0501R6218</strain>
        <strain evidence="29">MA.0505R6377</strain>
        <strain evidence="60">MA.0507R6545</strain>
        <strain evidence="52">MA.0508M80830</strain>
        <strain evidence="8">MA.0508R6557</strain>
        <strain evidence="34">MA.0509F62246</strain>
        <strain evidence="67">MA.0601S56699</strain>
        <strain evidence="2">MA.0603R7196</strain>
        <strain evidence="25">MA.0604W48602</strain>
        <strain evidence="15">MA.0605F1240</strain>
        <strain evidence="77">MA.0607F10441</strain>
        <strain evidence="32">MA.0607R7365</strain>
        <strain evidence="16">MA.0607S3022</strain>
        <strain evidence="1">MA.0607T10975</strain>
        <strain evidence="71">MA.0607T10985</strain>
        <strain evidence="27">MA.0608W11861</strain>
        <strain evidence="70">MA.0609W21180</strain>
        <strain evidence="59">MA.0707H14055</strain>
        <strain evidence="73">MA.0809R10500</strain>
        <strain evidence="76">MA.0810R10794</strain>
        <strain evidence="33">MA.0810W40248</strain>
        <strain evidence="26">MA.0909F42336</strain>
        <strain evidence="31">MA.1106H43937</strain>
        <strain evidence="65">MA.1106R14242</strain>
        <strain evidence="19">MA.1106R14243</strain>
        <strain evidence="13">MA.1107W66605</strain>
        <strain evidence="69">MA.1108R14469</strain>
        <strain evidence="5">MA.1108R14493</strain>
        <strain evidence="22">MA.1109W13761</strain>
        <strain evidence="14">MA.AU214 st165</strain>
        <strain evidence="7">MA.BD-PM-2008-12-003167</strain>
        <strain evidence="48">MA.BM_DP07/267</strain>
        <strain evidence="47">MA.CS_CA06.144</strain>
        <strain evidence="49">MA.CS_CA07.086</strain>
        <strain evidence="75">MA.H054140279</strain>
        <strain evidence="53">MA.H054980112</strain>
        <strain evidence="42">MA.H2548</strain>
        <strain evidence="40">MA.H2556</strain>
        <strain evidence="35">MA.IR_118/1</strain>
        <strain evidence="78">MA.IR_145/2</strain>
        <strain evidence="44">MA.IR_2010</strain>
        <strain evidence="56">MA.IR_2045</strain>
        <strain evidence="62">MA.IR_233</strain>
        <strain evidence="50">MA.IR_9129</strain>
        <strain evidence="23">MA.M235</strain>
        <strain evidence="21">MA.M258</strain>
        <strain evidence="36">MA.M281</strain>
        <strain evidence="20">MA.M35</strain>
        <strain evidence="51">MA.M80</strain>
        <strain evidence="30">MA.MC_04-0213</strain>
        <strain evidence="45">MA.MC_05-0529</strain>
        <strain evidence="57">MA.MEXSALSLRARES04-8</strain>
        <strain evidence="58">MA.MEXSALSOHS04-42</strain>
        <strain evidence="74">MA.MEXSALYUHS01-401</strain>
        <strain evidence="41">MA.MEXSALYUHS05-75</strain>
        <strain evidence="46">MA.MEXSALYUHS05-78</strain>
        <strain evidence="43">MA.MEXSALYUPUS03-18</strain>
        <strain evidence="37">MA.P5372960</strain>
        <strain evidence="28">MA.P540039/0</strain>
        <strain evidence="3">MA.P544532/0</strain>
        <strain evidence="63">MA.RK_08:MF0016603R</strain>
        <strain evidence="66">MA.S/20050497</strain>
        <strain evidence="12">MA.SARA13</strain>
        <strain evidence="4">MA.SARB47</strain>
        <strain evidence="68">MA.SARB52</strain>
        <strain evidence="6">MA.SARB8</strain>
        <strain evidence="55">MA.SF_R0275/09</strain>
        <strain evidence="72">MA.SF_R0312/09</strain>
        <strain evidence="38">MA.SF_R0313/09</strain>
        <strain evidence="11">MA.SF_R0370/09</strain>
        <strain evidence="54">MA.SF_R0373/09</strain>
        <strain evidence="9">MA.SF_R0417/09</strain>
    </source>
</reference>
<evidence type="ECO:0000313" key="27">
    <source>
        <dbReference type="EMBL" id="HAF9788120.1"/>
    </source>
</evidence>
<name>A0A765IBI6_SALER</name>
<dbReference type="EMBL" id="DAAXAW010000036">
    <property type="protein sequence ID" value="HAG0206986.1"/>
    <property type="molecule type" value="Genomic_DNA"/>
</dbReference>
<evidence type="ECO:0000313" key="69">
    <source>
        <dbReference type="EMBL" id="HAG4945942.1"/>
    </source>
</evidence>
<dbReference type="AlphaFoldDB" id="A0A765IBI6"/>
<evidence type="ECO:0000313" key="3">
    <source>
        <dbReference type="EMBL" id="HAF8462912.1"/>
    </source>
</evidence>
<comment type="caution">
    <text evidence="78">The sequence shown here is derived from an EMBL/GenBank/DDBJ whole genome shotgun (WGS) entry which is preliminary data.</text>
</comment>
<evidence type="ECO:0000313" key="33">
    <source>
        <dbReference type="EMBL" id="HAF9902249.1"/>
    </source>
</evidence>
<evidence type="ECO:0000313" key="26">
    <source>
        <dbReference type="EMBL" id="HAF9773810.1"/>
    </source>
</evidence>
<protein>
    <submittedName>
        <fullName evidence="78">Uncharacterized protein</fullName>
    </submittedName>
</protein>
<evidence type="ECO:0000313" key="11">
    <source>
        <dbReference type="EMBL" id="HAF8861861.1"/>
    </source>
</evidence>
<evidence type="ECO:0000313" key="37">
    <source>
        <dbReference type="EMBL" id="HAG0050731.1"/>
    </source>
</evidence>
<evidence type="ECO:0000313" key="41">
    <source>
        <dbReference type="EMBL" id="HAG0174080.1"/>
    </source>
</evidence>
<evidence type="ECO:0000313" key="73">
    <source>
        <dbReference type="EMBL" id="HAG5111994.1"/>
    </source>
</evidence>
<dbReference type="EMBL" id="DAAWZP010000034">
    <property type="protein sequence ID" value="HAG0050731.1"/>
    <property type="molecule type" value="Genomic_DNA"/>
</dbReference>
<evidence type="ECO:0000313" key="77">
    <source>
        <dbReference type="EMBL" id="HAG5464027.1"/>
    </source>
</evidence>
<evidence type="ECO:0000313" key="56">
    <source>
        <dbReference type="EMBL" id="HAG2289863.1"/>
    </source>
</evidence>
<gene>
    <name evidence="2" type="ORF">G5U22_004765</name>
    <name evidence="15" type="ORF">G5U27_004866</name>
    <name evidence="16" type="ORF">G5U33_004841</name>
    <name evidence="5" type="ORF">G5U34_004793</name>
    <name evidence="8" type="ORF">G5U40_004726</name>
    <name evidence="18" type="ORF">G5U41_004780</name>
    <name evidence="9" type="ORF">G5U44_004519</name>
    <name evidence="11" type="ORF">G5U46_004516</name>
    <name evidence="17" type="ORF">G5U50_004663</name>
    <name evidence="10" type="ORF">G5U62_004826</name>
    <name evidence="13" type="ORF">G5U65_004583</name>
    <name evidence="4" type="ORF">G5U70_004602</name>
    <name evidence="3" type="ORF">G5U80_004874</name>
    <name evidence="7" type="ORF">G5U81_004768</name>
    <name evidence="14" type="ORF">G5U83_004651</name>
    <name evidence="12" type="ORF">G5U85_004677</name>
    <name evidence="6" type="ORF">G5U96_004481</name>
    <name evidence="67" type="ORF">G8042_004758</name>
    <name evidence="68" type="ORF">G8652_004534</name>
    <name evidence="70" type="ORF">G8666_004875</name>
    <name evidence="71" type="ORF">G8706_004875</name>
    <name evidence="69" type="ORF">G8716_004727</name>
    <name evidence="73" type="ORF">G8717_004912</name>
    <name evidence="1" type="ORF">G8728_004790</name>
    <name evidence="72" type="ORF">G8736_004516</name>
    <name evidence="19" type="ORF">G8O34_004746</name>
    <name evidence="35" type="ORF">G8O57_004963</name>
    <name evidence="40" type="ORF">G8O73_004744</name>
    <name evidence="36" type="ORF">G8P32_004526</name>
    <name evidence="46" type="ORF">G8P47_005042</name>
    <name evidence="37" type="ORF">G8P76_004817</name>
    <name evidence="44" type="ORF">G8P78_004615</name>
    <name evidence="39" type="ORF">G8P87_004862</name>
    <name evidence="38" type="ORF">G8Q18_004551</name>
    <name evidence="79" type="ORF">G8Q25_004892</name>
    <name evidence="77" type="ORF">G8Q27_004800</name>
    <name evidence="78" type="ORF">G8Q44_004872</name>
    <name evidence="51" type="ORF">G8Q85_004745</name>
    <name evidence="76" type="ORF">G8Q92_004829</name>
    <name evidence="34" type="ORF">G8Q97_004712</name>
    <name evidence="31" type="ORF">G8R08_004961</name>
    <name evidence="42" type="ORF">G8R35_004850</name>
    <name evidence="27" type="ORF">G8R55_004863</name>
    <name evidence="41" type="ORF">G8R65_004943</name>
    <name evidence="23" type="ORF">G8R73_004612</name>
    <name evidence="28" type="ORF">G8R76_004703</name>
    <name evidence="43" type="ORF">G8R78_004995</name>
    <name evidence="54" type="ORF">G8R89_004636</name>
    <name evidence="30" type="ORF">G8S02_004537</name>
    <name evidence="48" type="ORF">G8S13_004540</name>
    <name evidence="49" type="ORF">G8S18_004820</name>
    <name evidence="75" type="ORF">G8S30_004809</name>
    <name evidence="45" type="ORF">G8S38_004704</name>
    <name evidence="33" type="ORF">G8S45_004917</name>
    <name evidence="32" type="ORF">G8S46_004703</name>
    <name evidence="47" type="ORF">G8S56_004615</name>
    <name evidence="29" type="ORF">G8S60_004919</name>
    <name evidence="21" type="ORF">G8S69_004636</name>
    <name evidence="24" type="ORF">G8S80_004868</name>
    <name evidence="22" type="ORF">G8S82_004735</name>
    <name evidence="20" type="ORF">G8S86_004482</name>
    <name evidence="25" type="ORF">G8S93_004861</name>
    <name evidence="55" type="ORF">G8T01_004520</name>
    <name evidence="26" type="ORF">G8T03_004835</name>
    <name evidence="50" type="ORF">G8T21_004895</name>
    <name evidence="52" type="ORF">G8T38_004720</name>
    <name evidence="53" type="ORF">G8T54_004811</name>
    <name evidence="74" type="ORF">G8U00_004699</name>
    <name evidence="57" type="ORF">G8W76_004893</name>
    <name evidence="63" type="ORF">G8Y41_004642</name>
    <name evidence="61" type="ORF">G8Y66_004860</name>
    <name evidence="60" type="ORF">G8Y68_004826</name>
    <name evidence="59" type="ORF">G8Y73_004766</name>
    <name evidence="58" type="ORF">G8Y90_004585</name>
    <name evidence="65" type="ORF">G8Z03_004791</name>
    <name evidence="66" type="ORF">G8Z18_004905</name>
    <name evidence="56" type="ORF">G8Z27_004862</name>
    <name evidence="64" type="ORF">G8Z50_004855</name>
    <name evidence="62" type="ORF">G8Z88_004923</name>
</gene>
<evidence type="ECO:0000313" key="51">
    <source>
        <dbReference type="EMBL" id="HAG0555827.1"/>
    </source>
</evidence>
<evidence type="ECO:0000313" key="71">
    <source>
        <dbReference type="EMBL" id="HAG5023978.1"/>
    </source>
</evidence>
<dbReference type="EMBL" id="DAAXZM010000031">
    <property type="protein sequence ID" value="HAG3241139.1"/>
    <property type="molecule type" value="Genomic_DNA"/>
</dbReference>
<evidence type="ECO:0000313" key="59">
    <source>
        <dbReference type="EMBL" id="HAG2409618.1"/>
    </source>
</evidence>
<dbReference type="EMBL" id="DAAXBR010000047">
    <property type="protein sequence ID" value="HAG0311130.1"/>
    <property type="molecule type" value="Genomic_DNA"/>
</dbReference>
<evidence type="ECO:0000313" key="7">
    <source>
        <dbReference type="EMBL" id="HAF8619243.1"/>
    </source>
</evidence>
<evidence type="ECO:0000313" key="64">
    <source>
        <dbReference type="EMBL" id="HAG2801752.1"/>
    </source>
</evidence>
<dbReference type="EMBL" id="DAAWXQ010000030">
    <property type="protein sequence ID" value="HAF9788120.1"/>
    <property type="molecule type" value="Genomic_DNA"/>
</dbReference>
<evidence type="ECO:0000313" key="23">
    <source>
        <dbReference type="EMBL" id="HAF9745103.1"/>
    </source>
</evidence>
<dbReference type="EMBL" id="DAAXBY010000029">
    <property type="protein sequence ID" value="HAG0334404.1"/>
    <property type="molecule type" value="Genomic_DNA"/>
</dbReference>
<dbReference type="RefSeq" id="WP_025455849.1">
    <property type="nucleotide sequence ID" value="NZ_JARUKG010000035.1"/>
</dbReference>
<evidence type="ECO:0000313" key="13">
    <source>
        <dbReference type="EMBL" id="HAF8894983.1"/>
    </source>
</evidence>
<evidence type="ECO:0000313" key="66">
    <source>
        <dbReference type="EMBL" id="HAG3150146.1"/>
    </source>
</evidence>
<evidence type="ECO:0000313" key="43">
    <source>
        <dbReference type="EMBL" id="HAG0240466.1"/>
    </source>
</evidence>
<dbReference type="EMBL" id="DAAWPR010000034">
    <property type="protein sequence ID" value="HAF8890353.1"/>
    <property type="molecule type" value="Genomic_DNA"/>
</dbReference>
<evidence type="ECO:0000313" key="78">
    <source>
        <dbReference type="EMBL" id="HAG5502692.1"/>
    </source>
</evidence>
<dbReference type="EMBL" id="DAAWZV010000026">
    <property type="protein sequence ID" value="HAG0064844.1"/>
    <property type="molecule type" value="Genomic_DNA"/>
</dbReference>
<dbReference type="EMBL" id="DAAXAE010000031">
    <property type="protein sequence ID" value="HAG0122666.1"/>
    <property type="molecule type" value="Genomic_DNA"/>
</dbReference>
<dbReference type="EMBL" id="DAAYOT010000036">
    <property type="protein sequence ID" value="HAG5111994.1"/>
    <property type="molecule type" value="Genomic_DNA"/>
</dbReference>
<dbReference type="EMBL" id="DAAWWY010000033">
    <property type="protein sequence ID" value="HAF9797730.1"/>
    <property type="molecule type" value="Genomic_DNA"/>
</dbReference>
<dbReference type="EMBL" id="DAAXDM010000036">
    <property type="protein sequence ID" value="HAG0531592.1"/>
    <property type="molecule type" value="Genomic_DNA"/>
</dbReference>
<dbReference type="EMBL" id="DAAXBG010000033">
    <property type="protein sequence ID" value="HAG0259384.1"/>
    <property type="molecule type" value="Genomic_DNA"/>
</dbReference>
<dbReference type="EMBL" id="DAAWQH010000034">
    <property type="protein sequence ID" value="HAF8966003.1"/>
    <property type="molecule type" value="Genomic_DNA"/>
</dbReference>
<evidence type="ECO:0000313" key="35">
    <source>
        <dbReference type="EMBL" id="HAF9988903.1"/>
    </source>
</evidence>
<evidence type="ECO:0000313" key="32">
    <source>
        <dbReference type="EMBL" id="HAF9892506.1"/>
    </source>
</evidence>
<sequence length="132" mass="14261">MGLLSGQSLKLGRADSDDELLCSLFGGTRTCQKGKIPLFLTAFCSKKRHFITAFRRYSMKNSGKNTHAALSELVSCFPQNAALLAGLGRAAALQALPLRLLASLNCGLENFEIRTPIGLLSDYGYFDIVVSS</sequence>
<evidence type="ECO:0000313" key="44">
    <source>
        <dbReference type="EMBL" id="HAG0254727.1"/>
    </source>
</evidence>
<dbReference type="EMBL" id="DAAXUB010000050">
    <property type="protein sequence ID" value="HAG2577374.1"/>
    <property type="molecule type" value="Genomic_DNA"/>
</dbReference>
<evidence type="ECO:0000313" key="24">
    <source>
        <dbReference type="EMBL" id="HAF9754629.1"/>
    </source>
</evidence>
<dbReference type="EMBL" id="DAAYNY010000026">
    <property type="protein sequence ID" value="HAG5028515.1"/>
    <property type="molecule type" value="Genomic_DNA"/>
</dbReference>
<evidence type="ECO:0000313" key="31">
    <source>
        <dbReference type="EMBL" id="HAF9883260.1"/>
    </source>
</evidence>
<evidence type="ECO:0000313" key="40">
    <source>
        <dbReference type="EMBL" id="HAG0122666.1"/>
    </source>
</evidence>
<evidence type="ECO:0000313" key="34">
    <source>
        <dbReference type="EMBL" id="HAF9974183.1"/>
    </source>
</evidence>
<evidence type="ECO:0000313" key="22">
    <source>
        <dbReference type="EMBL" id="HAF9702082.1"/>
    </source>
</evidence>
<evidence type="ECO:0000313" key="19">
    <source>
        <dbReference type="EMBL" id="HAF9595348.1"/>
    </source>
</evidence>
<dbReference type="EMBL" id="DAAWWJ010000021">
    <property type="protein sequence ID" value="HAF9745103.1"/>
    <property type="molecule type" value="Genomic_DNA"/>
</dbReference>
<evidence type="ECO:0000313" key="75">
    <source>
        <dbReference type="EMBL" id="HAG5272935.1"/>
    </source>
</evidence>
<dbReference type="EMBL" id="DAAXBD010000037">
    <property type="protein sequence ID" value="HAG0240466.1"/>
    <property type="molecule type" value="Genomic_DNA"/>
</dbReference>
<dbReference type="EMBL" id="DAAXWD010000028">
    <property type="protein sequence ID" value="HAG2825616.1"/>
    <property type="molecule type" value="Genomic_DNA"/>
</dbReference>
<evidence type="ECO:0000313" key="61">
    <source>
        <dbReference type="EMBL" id="HAG2577374.1"/>
    </source>
</evidence>
<evidence type="ECO:0000313" key="57">
    <source>
        <dbReference type="EMBL" id="HAG2304170.1"/>
    </source>
</evidence>
<evidence type="ECO:0000313" key="38">
    <source>
        <dbReference type="EMBL" id="HAG0064844.1"/>
    </source>
</evidence>
<dbReference type="EMBL" id="DAAWPL010000029">
    <property type="protein sequence ID" value="HAF8861861.1"/>
    <property type="molecule type" value="Genomic_DNA"/>
</dbReference>
<dbReference type="EMBL" id="DAAWMX010000063">
    <property type="protein sequence ID" value="HAF8552398.1"/>
    <property type="molecule type" value="Genomic_DNA"/>
</dbReference>
<dbReference type="EMBL" id="DAAYNE010000030">
    <property type="protein sequence ID" value="HAG4945942.1"/>
    <property type="molecule type" value="Genomic_DNA"/>
</dbReference>
<dbReference type="EMBL" id="DAAWXA010000019">
    <property type="protein sequence ID" value="HAF9678641.1"/>
    <property type="molecule type" value="Genomic_DNA"/>
</dbReference>
<dbReference type="EMBL" id="DAAXDS010000029">
    <property type="protein sequence ID" value="HAG0555827.1"/>
    <property type="molecule type" value="Genomic_DNA"/>
</dbReference>
<dbReference type="EMBL" id="DAAWPU010000037">
    <property type="protein sequence ID" value="HAF8904142.1"/>
    <property type="molecule type" value="Genomic_DNA"/>
</dbReference>
<dbReference type="EMBL" id="DAAXEU010000031">
    <property type="protein sequence ID" value="HAG0690933.1"/>
    <property type="molecule type" value="Genomic_DNA"/>
</dbReference>
<evidence type="ECO:0000313" key="14">
    <source>
        <dbReference type="EMBL" id="HAF8904142.1"/>
    </source>
</evidence>
<evidence type="ECO:0000313" key="67">
    <source>
        <dbReference type="EMBL" id="HAG3241139.1"/>
    </source>
</evidence>
<dbReference type="EMBL" id="DAAWYF010000038">
    <property type="protein sequence ID" value="HAF9974183.1"/>
    <property type="molecule type" value="Genomic_DNA"/>
</dbReference>
<evidence type="ECO:0000313" key="28">
    <source>
        <dbReference type="EMBL" id="HAF9797730.1"/>
    </source>
</evidence>
<evidence type="ECO:0000313" key="2">
    <source>
        <dbReference type="EMBL" id="HAF8425392.1"/>
    </source>
</evidence>
<evidence type="ECO:0000313" key="70">
    <source>
        <dbReference type="EMBL" id="HAG4950765.1"/>
    </source>
</evidence>
<dbReference type="EMBL" id="DAAWPJ010000034">
    <property type="protein sequence ID" value="HAF8852438.1"/>
    <property type="molecule type" value="Genomic_DNA"/>
</dbReference>
<dbReference type="EMBL" id="DAAYRO010000038">
    <property type="protein sequence ID" value="HAG5464027.1"/>
    <property type="molecule type" value="Genomic_DNA"/>
</dbReference>
<evidence type="ECO:0000313" key="60">
    <source>
        <dbReference type="EMBL" id="HAG2424048.1"/>
    </source>
</evidence>
<evidence type="ECO:0000313" key="20">
    <source>
        <dbReference type="EMBL" id="HAF9678641.1"/>
    </source>
</evidence>
<evidence type="ECO:0000313" key="15">
    <source>
        <dbReference type="EMBL" id="HAF8966003.1"/>
    </source>
</evidence>
<dbReference type="EMBL" id="DAAWLV010000036">
    <property type="protein sequence ID" value="HAF8425392.1"/>
    <property type="molecule type" value="Genomic_DNA"/>
</dbReference>
<dbReference type="EMBL" id="DAAWMW010000033">
    <property type="protein sequence ID" value="HAF8547910.1"/>
    <property type="molecule type" value="Genomic_DNA"/>
</dbReference>
<evidence type="ECO:0000313" key="29">
    <source>
        <dbReference type="EMBL" id="HAF9821635.1"/>
    </source>
</evidence>
<dbReference type="EMBL" id="DAAWYE010000041">
    <property type="protein sequence ID" value="HAF9892506.1"/>
    <property type="molecule type" value="Genomic_DNA"/>
</dbReference>
<dbReference type="EMBL" id="DAAYRB010000035">
    <property type="protein sequence ID" value="HAG5402686.1"/>
    <property type="molecule type" value="Genomic_DNA"/>
</dbReference>
<evidence type="ECO:0000313" key="12">
    <source>
        <dbReference type="EMBL" id="HAF8890353.1"/>
    </source>
</evidence>
<dbReference type="EMBL" id="DAAWXV010000040">
    <property type="protein sequence ID" value="HAF9773810.1"/>
    <property type="molecule type" value="Genomic_DNA"/>
</dbReference>
<evidence type="ECO:0000313" key="18">
    <source>
        <dbReference type="EMBL" id="HAF9008864.1"/>
    </source>
</evidence>
<evidence type="ECO:0000313" key="45">
    <source>
        <dbReference type="EMBL" id="HAG0259384.1"/>
    </source>
</evidence>
<dbReference type="EMBL" id="DAAXEZ010000040">
    <property type="protein sequence ID" value="HAG0710468.1"/>
    <property type="molecule type" value="Genomic_DNA"/>
</dbReference>
<evidence type="ECO:0000313" key="49">
    <source>
        <dbReference type="EMBL" id="HAG0362992.1"/>
    </source>
</evidence>
<dbReference type="EMBL" id="DAAWXR010000041">
    <property type="protein sequence ID" value="HAF9754629.1"/>
    <property type="molecule type" value="Genomic_DNA"/>
</dbReference>
<dbReference type="EMBL" id="DAAWPG010000029">
    <property type="protein sequence ID" value="HAF8838164.1"/>
    <property type="molecule type" value="Genomic_DNA"/>
</dbReference>
<evidence type="ECO:0000313" key="46">
    <source>
        <dbReference type="EMBL" id="HAG0311130.1"/>
    </source>
</evidence>